<dbReference type="Gene3D" id="3.30.420.10">
    <property type="entry name" value="Ribonuclease H-like superfamily/Ribonuclease H"/>
    <property type="match status" value="1"/>
</dbReference>
<keyword evidence="8 16" id="KW-0227">DNA damage</keyword>
<dbReference type="PANTHER" id="PTHR10133">
    <property type="entry name" value="DNA POLYMERASE I"/>
    <property type="match status" value="1"/>
</dbReference>
<evidence type="ECO:0000256" key="9">
    <source>
        <dbReference type="ARBA" id="ARBA00022801"/>
    </source>
</evidence>
<keyword evidence="13 16" id="KW-0234">DNA repair</keyword>
<keyword evidence="5 16" id="KW-0548">Nucleotidyltransferase</keyword>
<evidence type="ECO:0000256" key="13">
    <source>
        <dbReference type="ARBA" id="ARBA00023204"/>
    </source>
</evidence>
<dbReference type="CDD" id="cd09898">
    <property type="entry name" value="H3TH_53EXO"/>
    <property type="match status" value="1"/>
</dbReference>
<feature type="domain" description="DNA-directed DNA polymerase family A palm" evidence="18">
    <location>
        <begin position="597"/>
        <end position="803"/>
    </location>
</feature>
<dbReference type="SMART" id="SM00482">
    <property type="entry name" value="POLAc"/>
    <property type="match status" value="1"/>
</dbReference>
<dbReference type="InterPro" id="IPR019760">
    <property type="entry name" value="DNA-dir_DNA_pol_A_CS"/>
</dbReference>
<dbReference type="Proteomes" id="UP000241848">
    <property type="component" value="Unassembled WGS sequence"/>
</dbReference>
<evidence type="ECO:0000313" key="19">
    <source>
        <dbReference type="EMBL" id="PSR20433.1"/>
    </source>
</evidence>
<comment type="function">
    <text evidence="16">In addition to polymerase activity, this DNA polymerase exhibits 5'-3' exonuclease activity.</text>
</comment>
<comment type="subunit">
    <text evidence="16">Single-chain monomer with multiple functions.</text>
</comment>
<dbReference type="GO" id="GO:0003677">
    <property type="term" value="F:DNA binding"/>
    <property type="evidence" value="ECO:0007669"/>
    <property type="project" value="UniProtKB-UniRule"/>
</dbReference>
<protein>
    <recommendedName>
        <fullName evidence="3 15">DNA polymerase I</fullName>
        <ecNumber evidence="2 15">2.7.7.7</ecNumber>
    </recommendedName>
</protein>
<evidence type="ECO:0000256" key="16">
    <source>
        <dbReference type="RuleBase" id="RU004460"/>
    </source>
</evidence>
<dbReference type="GO" id="GO:0006261">
    <property type="term" value="P:DNA-templated DNA replication"/>
    <property type="evidence" value="ECO:0007669"/>
    <property type="project" value="UniProtKB-UniRule"/>
</dbReference>
<dbReference type="CDD" id="cd08637">
    <property type="entry name" value="DNA_pol_A_pol_I_C"/>
    <property type="match status" value="1"/>
</dbReference>
<dbReference type="CDD" id="cd09859">
    <property type="entry name" value="PIN_53EXO"/>
    <property type="match status" value="1"/>
</dbReference>
<dbReference type="Gene3D" id="3.40.50.1010">
    <property type="entry name" value="5'-nuclease"/>
    <property type="match status" value="1"/>
</dbReference>
<accession>A0A2T2WDX7</accession>
<dbReference type="Pfam" id="PF02739">
    <property type="entry name" value="5_3_exonuc_N"/>
    <property type="match status" value="1"/>
</dbReference>
<evidence type="ECO:0000256" key="10">
    <source>
        <dbReference type="ARBA" id="ARBA00022839"/>
    </source>
</evidence>
<dbReference type="InterPro" id="IPR018320">
    <property type="entry name" value="DNA_polymerase_1"/>
</dbReference>
<dbReference type="InterPro" id="IPR002421">
    <property type="entry name" value="5-3_exonuclease"/>
</dbReference>
<name>A0A2T2WDX7_9FIRM</name>
<dbReference type="InterPro" id="IPR008918">
    <property type="entry name" value="HhH2"/>
</dbReference>
<keyword evidence="10 16" id="KW-0269">Exonuclease</keyword>
<evidence type="ECO:0000313" key="20">
    <source>
        <dbReference type="Proteomes" id="UP000241848"/>
    </source>
</evidence>
<evidence type="ECO:0000256" key="6">
    <source>
        <dbReference type="ARBA" id="ARBA00022705"/>
    </source>
</evidence>
<dbReference type="FunFam" id="1.10.150.20:FF:000002">
    <property type="entry name" value="DNA polymerase I"/>
    <property type="match status" value="1"/>
</dbReference>
<dbReference type="InterPro" id="IPR020045">
    <property type="entry name" value="DNA_polI_H3TH"/>
</dbReference>
<reference evidence="19 20" key="1">
    <citation type="journal article" date="2014" name="BMC Genomics">
        <title>Comparison of environmental and isolate Sulfobacillus genomes reveals diverse carbon, sulfur, nitrogen, and hydrogen metabolisms.</title>
        <authorList>
            <person name="Justice N.B."/>
            <person name="Norman A."/>
            <person name="Brown C.T."/>
            <person name="Singh A."/>
            <person name="Thomas B.C."/>
            <person name="Banfield J.F."/>
        </authorList>
    </citation>
    <scope>NUCLEOTIDE SEQUENCE [LARGE SCALE GENOMIC DNA]</scope>
    <source>
        <strain evidence="19">AMDSBA3</strain>
    </source>
</reference>
<evidence type="ECO:0000259" key="17">
    <source>
        <dbReference type="SMART" id="SM00475"/>
    </source>
</evidence>
<comment type="catalytic activity">
    <reaction evidence="14 16">
        <text>DNA(n) + a 2'-deoxyribonucleoside 5'-triphosphate = DNA(n+1) + diphosphate</text>
        <dbReference type="Rhea" id="RHEA:22508"/>
        <dbReference type="Rhea" id="RHEA-COMP:17339"/>
        <dbReference type="Rhea" id="RHEA-COMP:17340"/>
        <dbReference type="ChEBI" id="CHEBI:33019"/>
        <dbReference type="ChEBI" id="CHEBI:61560"/>
        <dbReference type="ChEBI" id="CHEBI:173112"/>
        <dbReference type="EC" id="2.7.7.7"/>
    </reaction>
</comment>
<dbReference type="GO" id="GO:0008409">
    <property type="term" value="F:5'-3' exonuclease activity"/>
    <property type="evidence" value="ECO:0007669"/>
    <property type="project" value="UniProtKB-UniRule"/>
</dbReference>
<sequence>MPTQLLIDGHSLLFRAYHALPPLTTRSGIPTGAIHGFATMLFKVVEAESPRRVVVVFDAPEATFRHEQYGAYKAQREKMPDDLREQLPYVRDLLQRLGVPVLAIAGYEADDTLGTLARMGLARGFESLIVTGDRDLLQLVDGSTTVLLTSRTGISDLDRMDREAVKAKMGVWPEQVPDLKGLMGDSSDNIPGIAGIGQKSAVALIDTYRSLENIYSHLDDIGNPRWHRALSGQAEMARRYRDLATIVTTVPVQWPSVEEPFQWHIDDSLIALLNELELTAIKKRLGITDSAQGLTQVNAHIAVPRIVDEGEFAWATLDIVGVYRENEMVWVFDPIRTVVLKRSFKVPFPAGPRVVVWDAKDFYRAYSLANSRAPTCIGDVKLAAYLLDSERHDYTLAALLRHYQFADVQEGTGETAAAVMALFKLQQRELRDKKLDSLYENVELPLARVLGRMEAVGVLVDRARLEALGEELTRSIQSTERTIYELAGETFNINSQRQLGEILFTRLGLPVIKRTKTGYSTDAETLEALMPLHPIIEHVLLWRQLVKIQGTYVDGLLPLIQSDGRIHTTFHQTVAATGRLSSSDPNLQNIPVRLPLGRRVRSVFCPSPGRTLLAADYSQIELRVLAHLAHDANLIQAFLDGEDIHRRTASEIFNLPLDEVDSTWRNRAKAVNFGIIYGISDFGLARDTGVTRSEAREYIDRYYQRYPQLKVYFDKVVAEARENGYVSTILGRRRPLPDINDKNRVRRQYAERMAMNTVIQGSAADLIKVAMVNLDVALVQQKFHSQMILQVHDELIWDAYPAELKPLAQLARQLMTTAIPLSVPLVVEFKRGENWEAVTAWDPETEDA</sequence>
<keyword evidence="7" id="KW-0540">Nuclease</keyword>
<dbReference type="InterPro" id="IPR029060">
    <property type="entry name" value="PIN-like_dom_sf"/>
</dbReference>
<dbReference type="SUPFAM" id="SSF56672">
    <property type="entry name" value="DNA/RNA polymerases"/>
    <property type="match status" value="1"/>
</dbReference>
<dbReference type="GO" id="GO:0006302">
    <property type="term" value="P:double-strand break repair"/>
    <property type="evidence" value="ECO:0007669"/>
    <property type="project" value="TreeGrafter"/>
</dbReference>
<dbReference type="NCBIfam" id="TIGR00593">
    <property type="entry name" value="pola"/>
    <property type="match status" value="1"/>
</dbReference>
<dbReference type="InterPro" id="IPR001098">
    <property type="entry name" value="DNA-dir_DNA_pol_A_palm_dom"/>
</dbReference>
<evidence type="ECO:0000256" key="15">
    <source>
        <dbReference type="NCBIfam" id="TIGR00593"/>
    </source>
</evidence>
<dbReference type="FunFam" id="1.10.150.20:FF:000003">
    <property type="entry name" value="DNA polymerase I"/>
    <property type="match status" value="1"/>
</dbReference>
<proteinExistence type="inferred from homology"/>
<evidence type="ECO:0000256" key="1">
    <source>
        <dbReference type="ARBA" id="ARBA00007705"/>
    </source>
</evidence>
<evidence type="ECO:0000256" key="14">
    <source>
        <dbReference type="ARBA" id="ARBA00049244"/>
    </source>
</evidence>
<dbReference type="InterPro" id="IPR012337">
    <property type="entry name" value="RNaseH-like_sf"/>
</dbReference>
<dbReference type="InterPro" id="IPR036279">
    <property type="entry name" value="5-3_exonuclease_C_sf"/>
</dbReference>
<dbReference type="SMART" id="SM00279">
    <property type="entry name" value="HhH2"/>
    <property type="match status" value="1"/>
</dbReference>
<dbReference type="SUPFAM" id="SSF88723">
    <property type="entry name" value="PIN domain-like"/>
    <property type="match status" value="1"/>
</dbReference>
<evidence type="ECO:0000256" key="5">
    <source>
        <dbReference type="ARBA" id="ARBA00022695"/>
    </source>
</evidence>
<gene>
    <name evidence="16 19" type="primary">polA</name>
    <name evidence="19" type="ORF">C7B45_15000</name>
</gene>
<evidence type="ECO:0000256" key="4">
    <source>
        <dbReference type="ARBA" id="ARBA00022679"/>
    </source>
</evidence>
<dbReference type="Pfam" id="PF01367">
    <property type="entry name" value="5_3_exonuc"/>
    <property type="match status" value="1"/>
</dbReference>
<dbReference type="InterPro" id="IPR020046">
    <property type="entry name" value="5-3_exonucl_a-hlix_arch_N"/>
</dbReference>
<evidence type="ECO:0000256" key="3">
    <source>
        <dbReference type="ARBA" id="ARBA00020311"/>
    </source>
</evidence>
<dbReference type="SUPFAM" id="SSF47807">
    <property type="entry name" value="5' to 3' exonuclease, C-terminal subdomain"/>
    <property type="match status" value="1"/>
</dbReference>
<dbReference type="Gene3D" id="1.10.150.20">
    <property type="entry name" value="5' to 3' exonuclease, C-terminal subdomain"/>
    <property type="match status" value="2"/>
</dbReference>
<dbReference type="FunFam" id="3.40.50.1010:FF:000001">
    <property type="entry name" value="DNA polymerase I"/>
    <property type="match status" value="1"/>
</dbReference>
<dbReference type="PROSITE" id="PS00447">
    <property type="entry name" value="DNA_POLYMERASE_A"/>
    <property type="match status" value="1"/>
</dbReference>
<dbReference type="InterPro" id="IPR043502">
    <property type="entry name" value="DNA/RNA_pol_sf"/>
</dbReference>
<dbReference type="Gene3D" id="1.20.1060.10">
    <property type="entry name" value="Taq DNA Polymerase, Chain T, domain 4"/>
    <property type="match status" value="1"/>
</dbReference>
<evidence type="ECO:0000256" key="12">
    <source>
        <dbReference type="ARBA" id="ARBA00023125"/>
    </source>
</evidence>
<dbReference type="SUPFAM" id="SSF53098">
    <property type="entry name" value="Ribonuclease H-like"/>
    <property type="match status" value="1"/>
</dbReference>
<comment type="similarity">
    <text evidence="1 16">Belongs to the DNA polymerase type-A family.</text>
</comment>
<keyword evidence="9 16" id="KW-0378">Hydrolase</keyword>
<dbReference type="AlphaFoldDB" id="A0A2T2WDX7"/>
<keyword evidence="6 16" id="KW-0235">DNA replication</keyword>
<dbReference type="Gene3D" id="3.30.70.370">
    <property type="match status" value="1"/>
</dbReference>
<dbReference type="GO" id="GO:0003887">
    <property type="term" value="F:DNA-directed DNA polymerase activity"/>
    <property type="evidence" value="ECO:0007669"/>
    <property type="project" value="UniProtKB-UniRule"/>
</dbReference>
<dbReference type="InterPro" id="IPR002298">
    <property type="entry name" value="DNA_polymerase_A"/>
</dbReference>
<dbReference type="InterPro" id="IPR036397">
    <property type="entry name" value="RNaseH_sf"/>
</dbReference>
<feature type="domain" description="5'-3' exonuclease" evidence="17">
    <location>
        <begin position="1"/>
        <end position="260"/>
    </location>
</feature>
<comment type="caution">
    <text evidence="19">The sequence shown here is derived from an EMBL/GenBank/DDBJ whole genome shotgun (WGS) entry which is preliminary data.</text>
</comment>
<dbReference type="EMBL" id="PXYV01000063">
    <property type="protein sequence ID" value="PSR20433.1"/>
    <property type="molecule type" value="Genomic_DNA"/>
</dbReference>
<keyword evidence="11 16" id="KW-0239">DNA-directed DNA polymerase</keyword>
<evidence type="ECO:0000259" key="18">
    <source>
        <dbReference type="SMART" id="SM00482"/>
    </source>
</evidence>
<dbReference type="SMART" id="SM00475">
    <property type="entry name" value="53EXOc"/>
    <property type="match status" value="1"/>
</dbReference>
<evidence type="ECO:0000256" key="11">
    <source>
        <dbReference type="ARBA" id="ARBA00022932"/>
    </source>
</evidence>
<evidence type="ECO:0000256" key="7">
    <source>
        <dbReference type="ARBA" id="ARBA00022722"/>
    </source>
</evidence>
<keyword evidence="4 16" id="KW-0808">Transferase</keyword>
<evidence type="ECO:0000256" key="8">
    <source>
        <dbReference type="ARBA" id="ARBA00022763"/>
    </source>
</evidence>
<evidence type="ECO:0000256" key="2">
    <source>
        <dbReference type="ARBA" id="ARBA00012417"/>
    </source>
</evidence>
<dbReference type="FunFam" id="1.20.1060.10:FF:000001">
    <property type="entry name" value="DNA polymerase I"/>
    <property type="match status" value="1"/>
</dbReference>
<organism evidence="19 20">
    <name type="scientific">Sulfobacillus acidophilus</name>
    <dbReference type="NCBI Taxonomy" id="53633"/>
    <lineage>
        <taxon>Bacteria</taxon>
        <taxon>Bacillati</taxon>
        <taxon>Bacillota</taxon>
        <taxon>Clostridia</taxon>
        <taxon>Eubacteriales</taxon>
        <taxon>Clostridiales Family XVII. Incertae Sedis</taxon>
        <taxon>Sulfobacillus</taxon>
    </lineage>
</organism>
<keyword evidence="12 16" id="KW-0238">DNA-binding</keyword>
<dbReference type="EC" id="2.7.7.7" evidence="2 15"/>
<dbReference type="Pfam" id="PF00476">
    <property type="entry name" value="DNA_pol_A"/>
    <property type="match status" value="1"/>
</dbReference>
<dbReference type="PRINTS" id="PR00868">
    <property type="entry name" value="DNAPOLI"/>
</dbReference>
<dbReference type="PANTHER" id="PTHR10133:SF27">
    <property type="entry name" value="DNA POLYMERASE NU"/>
    <property type="match status" value="1"/>
</dbReference>